<keyword evidence="4" id="KW-1185">Reference proteome</keyword>
<sequence>MVVEGPSLGTSGLIPQEDLDITFSPSQRKLKLAKELQVHFKQIPALATQLNIIATVKTATPEDYKSDVVIVTNAEKLMESVVKTLNASETLCVKGLNIIEHPMPDEASAASLATQWKRKLLRHRRIEASSPDVDSLGLRRISKNTSMPSLTEMFQRGLRS</sequence>
<dbReference type="InterPro" id="IPR036723">
    <property type="entry name" value="Alpha-catenin/vinculin-like_sf"/>
</dbReference>
<dbReference type="OrthoDB" id="29742at2759"/>
<dbReference type="GO" id="GO:0005737">
    <property type="term" value="C:cytoplasm"/>
    <property type="evidence" value="ECO:0007669"/>
    <property type="project" value="UniProtKB-SubCell"/>
</dbReference>
<dbReference type="GO" id="GO:0008013">
    <property type="term" value="F:beta-catenin binding"/>
    <property type="evidence" value="ECO:0007669"/>
    <property type="project" value="TreeGrafter"/>
</dbReference>
<dbReference type="GO" id="GO:0016342">
    <property type="term" value="C:catenin complex"/>
    <property type="evidence" value="ECO:0007669"/>
    <property type="project" value="TreeGrafter"/>
</dbReference>
<dbReference type="PANTHER" id="PTHR18914:SF30">
    <property type="entry name" value="VINCULIN_ALPHA-CATENIN FAMILY MEMBER 1"/>
    <property type="match status" value="1"/>
</dbReference>
<name>A0A9Q1BF13_HOLLE</name>
<gene>
    <name evidence="3" type="ORF">HOLleu_32893</name>
</gene>
<evidence type="ECO:0000313" key="4">
    <source>
        <dbReference type="Proteomes" id="UP001152320"/>
    </source>
</evidence>
<organism evidence="3 4">
    <name type="scientific">Holothuria leucospilota</name>
    <name type="common">Black long sea cucumber</name>
    <name type="synonym">Mertensiothuria leucospilota</name>
    <dbReference type="NCBI Taxonomy" id="206669"/>
    <lineage>
        <taxon>Eukaryota</taxon>
        <taxon>Metazoa</taxon>
        <taxon>Echinodermata</taxon>
        <taxon>Eleutherozoa</taxon>
        <taxon>Echinozoa</taxon>
        <taxon>Holothuroidea</taxon>
        <taxon>Aspidochirotacea</taxon>
        <taxon>Aspidochirotida</taxon>
        <taxon>Holothuriidae</taxon>
        <taxon>Holothuria</taxon>
    </lineage>
</organism>
<dbReference type="SUPFAM" id="SSF47220">
    <property type="entry name" value="alpha-catenin/vinculin-like"/>
    <property type="match status" value="1"/>
</dbReference>
<comment type="caution">
    <text evidence="3">The sequence shown here is derived from an EMBL/GenBank/DDBJ whole genome shotgun (WGS) entry which is preliminary data.</text>
</comment>
<comment type="subcellular location">
    <subcellularLocation>
        <location evidence="1">Cytoplasm</location>
    </subcellularLocation>
</comment>
<evidence type="ECO:0000256" key="2">
    <source>
        <dbReference type="ARBA" id="ARBA00022490"/>
    </source>
</evidence>
<dbReference type="EMBL" id="JAIZAY010000017">
    <property type="protein sequence ID" value="KAJ8025356.1"/>
    <property type="molecule type" value="Genomic_DNA"/>
</dbReference>
<proteinExistence type="predicted"/>
<evidence type="ECO:0000313" key="3">
    <source>
        <dbReference type="EMBL" id="KAJ8025356.1"/>
    </source>
</evidence>
<dbReference type="Gene3D" id="1.20.120.230">
    <property type="entry name" value="Alpha-catenin/vinculin-like"/>
    <property type="match status" value="1"/>
</dbReference>
<dbReference type="PANTHER" id="PTHR18914">
    <property type="entry name" value="ALPHA CATENIN"/>
    <property type="match status" value="1"/>
</dbReference>
<dbReference type="GO" id="GO:0016477">
    <property type="term" value="P:cell migration"/>
    <property type="evidence" value="ECO:0007669"/>
    <property type="project" value="TreeGrafter"/>
</dbReference>
<dbReference type="GO" id="GO:0098609">
    <property type="term" value="P:cell-cell adhesion"/>
    <property type="evidence" value="ECO:0007669"/>
    <property type="project" value="TreeGrafter"/>
</dbReference>
<reference evidence="3" key="1">
    <citation type="submission" date="2021-10" db="EMBL/GenBank/DDBJ databases">
        <title>Tropical sea cucumber genome reveals ecological adaptation and Cuvierian tubules defense mechanism.</title>
        <authorList>
            <person name="Chen T."/>
        </authorList>
    </citation>
    <scope>NUCLEOTIDE SEQUENCE</scope>
    <source>
        <strain evidence="3">Nanhai2018</strain>
        <tissue evidence="3">Muscle</tissue>
    </source>
</reference>
<accession>A0A9Q1BF13</accession>
<dbReference type="AlphaFoldDB" id="A0A9Q1BF13"/>
<protein>
    <submittedName>
        <fullName evidence="3">Uncharacterized protein</fullName>
    </submittedName>
</protein>
<dbReference type="Proteomes" id="UP001152320">
    <property type="component" value="Chromosome 17"/>
</dbReference>
<keyword evidence="2" id="KW-0963">Cytoplasm</keyword>
<dbReference type="GO" id="GO:0005912">
    <property type="term" value="C:adherens junction"/>
    <property type="evidence" value="ECO:0007669"/>
    <property type="project" value="TreeGrafter"/>
</dbReference>
<evidence type="ECO:0000256" key="1">
    <source>
        <dbReference type="ARBA" id="ARBA00004496"/>
    </source>
</evidence>
<dbReference type="GO" id="GO:0051015">
    <property type="term" value="F:actin filament binding"/>
    <property type="evidence" value="ECO:0007669"/>
    <property type="project" value="InterPro"/>
</dbReference>